<dbReference type="GO" id="GO:0006310">
    <property type="term" value="P:DNA recombination"/>
    <property type="evidence" value="ECO:0007669"/>
    <property type="project" value="UniProtKB-KW"/>
</dbReference>
<dbReference type="CDD" id="cd01189">
    <property type="entry name" value="INT_ICEBs1_C_like"/>
    <property type="match status" value="1"/>
</dbReference>
<dbReference type="InterPro" id="IPR010998">
    <property type="entry name" value="Integrase_recombinase_N"/>
</dbReference>
<protein>
    <submittedName>
        <fullName evidence="7">Integrase</fullName>
    </submittedName>
</protein>
<evidence type="ECO:0000256" key="1">
    <source>
        <dbReference type="ARBA" id="ARBA00008857"/>
    </source>
</evidence>
<name>A0A974QPB0_STAHO</name>
<keyword evidence="3" id="KW-0233">DNA recombination</keyword>
<accession>A0A974QPB0</accession>
<evidence type="ECO:0000313" key="8">
    <source>
        <dbReference type="Proteomes" id="UP000241540"/>
    </source>
</evidence>
<dbReference type="Gene3D" id="1.10.150.130">
    <property type="match status" value="1"/>
</dbReference>
<dbReference type="Gene3D" id="1.10.443.10">
    <property type="entry name" value="Intergrase catalytic core"/>
    <property type="match status" value="1"/>
</dbReference>
<dbReference type="InterPro" id="IPR013762">
    <property type="entry name" value="Integrase-like_cat_sf"/>
</dbReference>
<dbReference type="AlphaFoldDB" id="A0A974QPB0"/>
<dbReference type="RefSeq" id="WP_107639856.1">
    <property type="nucleotide sequence ID" value="NZ_PZHX01000001.1"/>
</dbReference>
<organism evidence="7 8">
    <name type="scientific">Staphylococcus hominis</name>
    <dbReference type="NCBI Taxonomy" id="1290"/>
    <lineage>
        <taxon>Bacteria</taxon>
        <taxon>Bacillati</taxon>
        <taxon>Bacillota</taxon>
        <taxon>Bacilli</taxon>
        <taxon>Bacillales</taxon>
        <taxon>Staphylococcaceae</taxon>
        <taxon>Staphylococcus</taxon>
    </lineage>
</organism>
<evidence type="ECO:0000259" key="6">
    <source>
        <dbReference type="PROSITE" id="PS51900"/>
    </source>
</evidence>
<dbReference type="GO" id="GO:0015074">
    <property type="term" value="P:DNA integration"/>
    <property type="evidence" value="ECO:0007669"/>
    <property type="project" value="InterPro"/>
</dbReference>
<dbReference type="PANTHER" id="PTHR30349:SF64">
    <property type="entry name" value="PROPHAGE INTEGRASE INTD-RELATED"/>
    <property type="match status" value="1"/>
</dbReference>
<evidence type="ECO:0000259" key="5">
    <source>
        <dbReference type="PROSITE" id="PS51898"/>
    </source>
</evidence>
<dbReference type="PROSITE" id="PS51900">
    <property type="entry name" value="CB"/>
    <property type="match status" value="1"/>
</dbReference>
<dbReference type="EMBL" id="PZHX01000001">
    <property type="protein sequence ID" value="PTK32252.1"/>
    <property type="molecule type" value="Genomic_DNA"/>
</dbReference>
<feature type="domain" description="Core-binding (CB)" evidence="6">
    <location>
        <begin position="50"/>
        <end position="143"/>
    </location>
</feature>
<gene>
    <name evidence="7" type="ORF">BUZ51_00285</name>
</gene>
<dbReference type="Pfam" id="PF00589">
    <property type="entry name" value="Phage_integrase"/>
    <property type="match status" value="1"/>
</dbReference>
<dbReference type="Proteomes" id="UP000241540">
    <property type="component" value="Unassembled WGS sequence"/>
</dbReference>
<dbReference type="GO" id="GO:0003677">
    <property type="term" value="F:DNA binding"/>
    <property type="evidence" value="ECO:0007669"/>
    <property type="project" value="UniProtKB-UniRule"/>
</dbReference>
<dbReference type="InterPro" id="IPR050090">
    <property type="entry name" value="Tyrosine_recombinase_XerCD"/>
</dbReference>
<evidence type="ECO:0000256" key="4">
    <source>
        <dbReference type="PROSITE-ProRule" id="PRU01248"/>
    </source>
</evidence>
<keyword evidence="2 4" id="KW-0238">DNA-binding</keyword>
<evidence type="ECO:0000256" key="3">
    <source>
        <dbReference type="ARBA" id="ARBA00023172"/>
    </source>
</evidence>
<feature type="domain" description="Tyr recombinase" evidence="5">
    <location>
        <begin position="167"/>
        <end position="342"/>
    </location>
</feature>
<dbReference type="InterPro" id="IPR002104">
    <property type="entry name" value="Integrase_catalytic"/>
</dbReference>
<evidence type="ECO:0000313" key="7">
    <source>
        <dbReference type="EMBL" id="PTK32252.1"/>
    </source>
</evidence>
<proteinExistence type="inferred from homology"/>
<comment type="similarity">
    <text evidence="1">Belongs to the 'phage' integrase family.</text>
</comment>
<dbReference type="PROSITE" id="PS51898">
    <property type="entry name" value="TYR_RECOMBINASE"/>
    <property type="match status" value="1"/>
</dbReference>
<dbReference type="PANTHER" id="PTHR30349">
    <property type="entry name" value="PHAGE INTEGRASE-RELATED"/>
    <property type="match status" value="1"/>
</dbReference>
<dbReference type="InterPro" id="IPR044068">
    <property type="entry name" value="CB"/>
</dbReference>
<evidence type="ECO:0000256" key="2">
    <source>
        <dbReference type="ARBA" id="ARBA00023125"/>
    </source>
</evidence>
<sequence>MNVKKVGNSWEYDFRYNNKRYRKRGFKTKKSATENMNIRYNEVSKNNEISSDIPFIKYFKNWIVVNKEDKVSQSTLNRYFNALKIFDEKFGQISIKDVSQLKYREMLKEYADGKFVGGRKKGRTKESVKKLNNCFSQAFKDAMNEGIISRDPTWNAPIYEKKLAKKEEAKFMTLNDYKQLKEFAKSNDNLSYLVIFMLISTGARFGEIQKLMYDDIDYKNKTIHLRGTKTASADRIVTISDRDMDYIQNFLENRPKHHDHIFNTGANLISNKAVTDTLRKFLIENRKGNYTLHSLRHTHASMLLAKGLSIQYVSKRLGHANIEITWRVYSHLLEELKTEEDEKLNKVIDF</sequence>
<dbReference type="InterPro" id="IPR011010">
    <property type="entry name" value="DNA_brk_join_enz"/>
</dbReference>
<comment type="caution">
    <text evidence="7">The sequence shown here is derived from an EMBL/GenBank/DDBJ whole genome shotgun (WGS) entry which is preliminary data.</text>
</comment>
<dbReference type="SUPFAM" id="SSF56349">
    <property type="entry name" value="DNA breaking-rejoining enzymes"/>
    <property type="match status" value="1"/>
</dbReference>
<reference evidence="7 8" key="1">
    <citation type="journal article" date="2016" name="Front. Microbiol.">
        <title>Comprehensive Phylogenetic Analysis of Bovine Non-aureus Staphylococci Species Based on Whole-Genome Sequencing.</title>
        <authorList>
            <person name="Naushad S."/>
            <person name="Barkema H.W."/>
            <person name="Luby C."/>
            <person name="Condas L.A."/>
            <person name="Nobrega D.B."/>
            <person name="Carson D.A."/>
            <person name="De Buck J."/>
        </authorList>
    </citation>
    <scope>NUCLEOTIDE SEQUENCE [LARGE SCALE GENOMIC DNA]</scope>
    <source>
        <strain evidence="7 8">SNUC 5336</strain>
    </source>
</reference>